<sequence>MLWWQDKNGNPPGILQNEVVDPIPPLFKVIIRRLVRWHVLPPSCVPDSCIVNIYEEGDCIPPHIDNHDFVRPFVLYHFSVSVILFLEQTLRFWVLVSLLVPSQFPCLWGNSVLVLNGNGADVAKHCVPAVPSKRISITFRKMDESKRPIGYLPEPDLQGLQPVSYEMDRSKISNPQKPERRMNRQAVRREGSVEARGFMERGDHSGSHYSSRAPRGPANRRRIRMNLAD</sequence>
<dbReference type="InterPro" id="IPR005123">
    <property type="entry name" value="Oxoglu/Fe-dep_dioxygenase_dom"/>
</dbReference>
<protein>
    <recommendedName>
        <fullName evidence="4">Fe2OG dioxygenase domain-containing protein</fullName>
    </recommendedName>
</protein>
<feature type="domain" description="Fe2OG dioxygenase" evidence="4">
    <location>
        <begin position="45"/>
        <end position="143"/>
    </location>
</feature>
<dbReference type="GO" id="GO:0016491">
    <property type="term" value="F:oxidoreductase activity"/>
    <property type="evidence" value="ECO:0007669"/>
    <property type="project" value="UniProtKB-KW"/>
</dbReference>
<dbReference type="InterPro" id="IPR044842">
    <property type="entry name" value="ALKBH9B/ALKBH10B-like"/>
</dbReference>
<evidence type="ECO:0000256" key="1">
    <source>
        <dbReference type="ARBA" id="ARBA00007879"/>
    </source>
</evidence>
<evidence type="ECO:0000256" key="3">
    <source>
        <dbReference type="SAM" id="MobiDB-lite"/>
    </source>
</evidence>
<feature type="compositionally biased region" description="Basic residues" evidence="3">
    <location>
        <begin position="218"/>
        <end position="229"/>
    </location>
</feature>
<keyword evidence="2" id="KW-0560">Oxidoreductase</keyword>
<gene>
    <name evidence="5" type="ORF">CK203_006050</name>
</gene>
<reference evidence="5 6" key="1">
    <citation type="journal article" date="2018" name="PLoS Genet.">
        <title>Population sequencing reveals clonal diversity and ancestral inbreeding in the grapevine cultivar Chardonnay.</title>
        <authorList>
            <person name="Roach M.J."/>
            <person name="Johnson D.L."/>
            <person name="Bohlmann J."/>
            <person name="van Vuuren H.J."/>
            <person name="Jones S.J."/>
            <person name="Pretorius I.S."/>
            <person name="Schmidt S.A."/>
            <person name="Borneman A.R."/>
        </authorList>
    </citation>
    <scope>NUCLEOTIDE SEQUENCE [LARGE SCALE GENOMIC DNA]</scope>
    <source>
        <strain evidence="6">cv. Chardonnay</strain>
        <tissue evidence="5">Leaf</tissue>
    </source>
</reference>
<accession>A0A438K5L5</accession>
<dbReference type="GO" id="GO:0006402">
    <property type="term" value="P:mRNA catabolic process"/>
    <property type="evidence" value="ECO:0007669"/>
    <property type="project" value="InterPro"/>
</dbReference>
<dbReference type="GO" id="GO:0046872">
    <property type="term" value="F:metal ion binding"/>
    <property type="evidence" value="ECO:0007669"/>
    <property type="project" value="UniProtKB-KW"/>
</dbReference>
<evidence type="ECO:0000313" key="6">
    <source>
        <dbReference type="Proteomes" id="UP000288805"/>
    </source>
</evidence>
<feature type="compositionally biased region" description="Basic and acidic residues" evidence="3">
    <location>
        <begin position="168"/>
        <end position="206"/>
    </location>
</feature>
<name>A0A438K5L5_VITVI</name>
<dbReference type="SUPFAM" id="SSF51197">
    <property type="entry name" value="Clavaminate synthase-like"/>
    <property type="match status" value="1"/>
</dbReference>
<comment type="caution">
    <text evidence="5">The sequence shown here is derived from an EMBL/GenBank/DDBJ whole genome shotgun (WGS) entry which is preliminary data.</text>
</comment>
<comment type="similarity">
    <text evidence="1">Belongs to the alkB family.</text>
</comment>
<evidence type="ECO:0000256" key="2">
    <source>
        <dbReference type="RuleBase" id="RU003682"/>
    </source>
</evidence>
<dbReference type="Proteomes" id="UP000288805">
    <property type="component" value="Unassembled WGS sequence"/>
</dbReference>
<keyword evidence="2" id="KW-0408">Iron</keyword>
<dbReference type="EMBL" id="QGNW01000015">
    <property type="protein sequence ID" value="RVX16500.1"/>
    <property type="molecule type" value="Genomic_DNA"/>
</dbReference>
<dbReference type="InterPro" id="IPR037151">
    <property type="entry name" value="AlkB-like_sf"/>
</dbReference>
<evidence type="ECO:0000259" key="4">
    <source>
        <dbReference type="PROSITE" id="PS51471"/>
    </source>
</evidence>
<dbReference type="PANTHER" id="PTHR31447">
    <property type="entry name" value="HYDROXYPROLINE-RICH GLYCOPROTEIN FAMILY PROTEIN-RELATED"/>
    <property type="match status" value="1"/>
</dbReference>
<dbReference type="AlphaFoldDB" id="A0A438K5L5"/>
<dbReference type="Gene3D" id="2.60.120.590">
    <property type="entry name" value="Alpha-ketoglutarate-dependent dioxygenase AlkB-like"/>
    <property type="match status" value="1"/>
</dbReference>
<organism evidence="5 6">
    <name type="scientific">Vitis vinifera</name>
    <name type="common">Grape</name>
    <dbReference type="NCBI Taxonomy" id="29760"/>
    <lineage>
        <taxon>Eukaryota</taxon>
        <taxon>Viridiplantae</taxon>
        <taxon>Streptophyta</taxon>
        <taxon>Embryophyta</taxon>
        <taxon>Tracheophyta</taxon>
        <taxon>Spermatophyta</taxon>
        <taxon>Magnoliopsida</taxon>
        <taxon>eudicotyledons</taxon>
        <taxon>Gunneridae</taxon>
        <taxon>Pentapetalae</taxon>
        <taxon>rosids</taxon>
        <taxon>Vitales</taxon>
        <taxon>Vitaceae</taxon>
        <taxon>Viteae</taxon>
        <taxon>Vitis</taxon>
    </lineage>
</organism>
<feature type="region of interest" description="Disordered" evidence="3">
    <location>
        <begin position="168"/>
        <end position="229"/>
    </location>
</feature>
<dbReference type="PROSITE" id="PS51471">
    <property type="entry name" value="FE2OG_OXY"/>
    <property type="match status" value="1"/>
</dbReference>
<proteinExistence type="inferred from homology"/>
<dbReference type="GO" id="GO:0032451">
    <property type="term" value="F:demethylase activity"/>
    <property type="evidence" value="ECO:0007669"/>
    <property type="project" value="InterPro"/>
</dbReference>
<dbReference type="GO" id="GO:0003729">
    <property type="term" value="F:mRNA binding"/>
    <property type="evidence" value="ECO:0007669"/>
    <property type="project" value="InterPro"/>
</dbReference>
<keyword evidence="2" id="KW-0479">Metal-binding</keyword>
<dbReference type="PANTHER" id="PTHR31447:SF5">
    <property type="entry name" value="FE2OG DIOXYGENASE DOMAIN-CONTAINING PROTEIN"/>
    <property type="match status" value="1"/>
</dbReference>
<comment type="similarity">
    <text evidence="2">Belongs to the iron/ascorbate-dependent oxidoreductase family.</text>
</comment>
<evidence type="ECO:0000313" key="5">
    <source>
        <dbReference type="EMBL" id="RVX16500.1"/>
    </source>
</evidence>